<reference evidence="2" key="1">
    <citation type="submission" date="2020-02" db="EMBL/GenBank/DDBJ databases">
        <authorList>
            <person name="Meier V. D."/>
        </authorList>
    </citation>
    <scope>NUCLEOTIDE SEQUENCE</scope>
    <source>
        <strain evidence="2">AVDCRST_MAG88</strain>
    </source>
</reference>
<gene>
    <name evidence="2" type="ORF">AVDCRST_MAG88-3110</name>
</gene>
<feature type="domain" description="Beta-lactamase-related" evidence="1">
    <location>
        <begin position="18"/>
        <end position="343"/>
    </location>
</feature>
<organism evidence="2">
    <name type="scientific">uncultured Thermomicrobiales bacterium</name>
    <dbReference type="NCBI Taxonomy" id="1645740"/>
    <lineage>
        <taxon>Bacteria</taxon>
        <taxon>Pseudomonadati</taxon>
        <taxon>Thermomicrobiota</taxon>
        <taxon>Thermomicrobia</taxon>
        <taxon>Thermomicrobiales</taxon>
        <taxon>environmental samples</taxon>
    </lineage>
</organism>
<protein>
    <submittedName>
        <fullName evidence="2">Beta-lactamase class C-like and penicillin binding proteins (PBPs) superfamily</fullName>
    </submittedName>
</protein>
<dbReference type="AlphaFoldDB" id="A0A6J4VGS2"/>
<name>A0A6J4VGS2_9BACT</name>
<sequence>MVSTATEQPRSESEYQSLEELIEAEMARLHVPGVSVGLLHDGQESYAAFGVTNVDHPLPVDPDTLFQIGSTTKTVTATAAMRLVEAGKLDLDAPVRTYLPDLRLSDEGVAAGVTMRHLLQHTAGWSGDYFADPGSGDDALGRMVESMADLPQLTPLGEVWSYNNAAFYLAGRVIEVVAGQGYEAAAKELVLAPLGMDRSFFFPADLMTYRFAAGHIVREEVPTVARPWALPRVANPAGGITSSARDQLRYARFQMGDGTVPNPDGGEPTRLLGRASLELMQTPAVQVGGMGGATGLAWFIQEIGGVKTVRHGGGTNGQISEFMFAPERGFALTILTNADEGGQLNTIAVKWALQHYLGIADPEPEPLETSEEQLAEYAGRYTSLLFDVELTVRDGSLVLQSIPKKVLEDWDETPTPPPARLALLPEDGALALDPPYKGARGEFLRGLNGDIAWFRFGGRLLKREG</sequence>
<dbReference type="Gene3D" id="3.40.710.10">
    <property type="entry name" value="DD-peptidase/beta-lactamase superfamily"/>
    <property type="match status" value="1"/>
</dbReference>
<evidence type="ECO:0000259" key="1">
    <source>
        <dbReference type="Pfam" id="PF00144"/>
    </source>
</evidence>
<dbReference type="SUPFAM" id="SSF56601">
    <property type="entry name" value="beta-lactamase/transpeptidase-like"/>
    <property type="match status" value="1"/>
</dbReference>
<dbReference type="EMBL" id="CADCWM010000749">
    <property type="protein sequence ID" value="CAA9579031.1"/>
    <property type="molecule type" value="Genomic_DNA"/>
</dbReference>
<dbReference type="InterPro" id="IPR012338">
    <property type="entry name" value="Beta-lactam/transpept-like"/>
</dbReference>
<dbReference type="InterPro" id="IPR001466">
    <property type="entry name" value="Beta-lactam-related"/>
</dbReference>
<dbReference type="InterPro" id="IPR050491">
    <property type="entry name" value="AmpC-like"/>
</dbReference>
<dbReference type="Pfam" id="PF00144">
    <property type="entry name" value="Beta-lactamase"/>
    <property type="match status" value="1"/>
</dbReference>
<dbReference type="PANTHER" id="PTHR46825:SF9">
    <property type="entry name" value="BETA-LACTAMASE-RELATED DOMAIN-CONTAINING PROTEIN"/>
    <property type="match status" value="1"/>
</dbReference>
<evidence type="ECO:0000313" key="2">
    <source>
        <dbReference type="EMBL" id="CAA9579031.1"/>
    </source>
</evidence>
<dbReference type="PANTHER" id="PTHR46825">
    <property type="entry name" value="D-ALANYL-D-ALANINE-CARBOXYPEPTIDASE/ENDOPEPTIDASE AMPH"/>
    <property type="match status" value="1"/>
</dbReference>
<proteinExistence type="predicted"/>
<accession>A0A6J4VGS2</accession>